<evidence type="ECO:0000313" key="3">
    <source>
        <dbReference type="Proteomes" id="UP000249620"/>
    </source>
</evidence>
<dbReference type="Proteomes" id="UP000249620">
    <property type="component" value="Unassembled WGS sequence"/>
</dbReference>
<protein>
    <recommendedName>
        <fullName evidence="4">DUF4382 domain-containing protein</fullName>
    </recommendedName>
</protein>
<reference evidence="2 3" key="1">
    <citation type="submission" date="2018-06" db="EMBL/GenBank/DDBJ databases">
        <title>Genomic Encyclopedia of Type Strains, Phase III (KMG-III): the genomes of soil and plant-associated and newly described type strains.</title>
        <authorList>
            <person name="Whitman W."/>
        </authorList>
    </citation>
    <scope>NUCLEOTIDE SEQUENCE [LARGE SCALE GENOMIC DNA]</scope>
    <source>
        <strain evidence="2 3">CGMCC 1.12398</strain>
    </source>
</reference>
<dbReference type="AlphaFoldDB" id="A0A327YIF9"/>
<dbReference type="PROSITE" id="PS51257">
    <property type="entry name" value="PROKAR_LIPOPROTEIN"/>
    <property type="match status" value="1"/>
</dbReference>
<organism evidence="2 3">
    <name type="scientific">Flavobacterium aquaticum</name>
    <dbReference type="NCBI Taxonomy" id="1236486"/>
    <lineage>
        <taxon>Bacteria</taxon>
        <taxon>Pseudomonadati</taxon>
        <taxon>Bacteroidota</taxon>
        <taxon>Flavobacteriia</taxon>
        <taxon>Flavobacteriales</taxon>
        <taxon>Flavobacteriaceae</taxon>
        <taxon>Flavobacterium</taxon>
    </lineage>
</organism>
<comment type="caution">
    <text evidence="2">The sequence shown here is derived from an EMBL/GenBank/DDBJ whole genome shotgun (WGS) entry which is preliminary data.</text>
</comment>
<feature type="signal peptide" evidence="1">
    <location>
        <begin position="1"/>
        <end position="24"/>
    </location>
</feature>
<gene>
    <name evidence="2" type="ORF">B0I03_10821</name>
</gene>
<name>A0A327YIF9_9FLAO</name>
<sequence>MKLLKFTKIFVMFLSLGLVLQGCTEDDAASTDFNYATFETLSKNVAVNPGETLTSDIKVYVTQVSGSDRSFNLVVDPTSTIDMNNVSVPTTVTIPANSNFGTLSIDFEGVDLDLSLAKTLKLKLVEENGLYTGQTTQINVRENCTLNTVTLALILDRYGSETDWEIVDDNTGDVVASGGPYTDTATNALQPVKNFILCLPDGSYTFTIYDAYGDGMVTSASVIGSYVLSANGVVITNQSGNFSDSRSHSFTL</sequence>
<proteinExistence type="predicted"/>
<keyword evidence="3" id="KW-1185">Reference proteome</keyword>
<evidence type="ECO:0000313" key="2">
    <source>
        <dbReference type="EMBL" id="RAK20132.1"/>
    </source>
</evidence>
<dbReference type="RefSeq" id="WP_111567645.1">
    <property type="nucleotide sequence ID" value="NZ_QLMI01000008.1"/>
</dbReference>
<feature type="chain" id="PRO_5016287633" description="DUF4382 domain-containing protein" evidence="1">
    <location>
        <begin position="25"/>
        <end position="252"/>
    </location>
</feature>
<keyword evidence="1" id="KW-0732">Signal</keyword>
<accession>A0A327YIF9</accession>
<evidence type="ECO:0008006" key="4">
    <source>
        <dbReference type="Google" id="ProtNLM"/>
    </source>
</evidence>
<evidence type="ECO:0000256" key="1">
    <source>
        <dbReference type="SAM" id="SignalP"/>
    </source>
</evidence>
<dbReference type="OrthoDB" id="9804511at2"/>
<dbReference type="EMBL" id="QLMI01000008">
    <property type="protein sequence ID" value="RAK20132.1"/>
    <property type="molecule type" value="Genomic_DNA"/>
</dbReference>